<dbReference type="PIRSF" id="PIRSF006806">
    <property type="entry name" value="FTHF_cligase"/>
    <property type="match status" value="1"/>
</dbReference>
<dbReference type="OrthoDB" id="9801938at2"/>
<evidence type="ECO:0000313" key="7">
    <source>
        <dbReference type="Proteomes" id="UP000324269"/>
    </source>
</evidence>
<accession>A0A5D4UH05</accession>
<dbReference type="Gene3D" id="3.40.50.10420">
    <property type="entry name" value="NagB/RpiA/CoA transferase-like"/>
    <property type="match status" value="1"/>
</dbReference>
<reference evidence="6 7" key="1">
    <citation type="submission" date="2019-08" db="EMBL/GenBank/DDBJ databases">
        <title>Bacillus genomes from the desert of Cuatro Cienegas, Coahuila.</title>
        <authorList>
            <person name="Olmedo-Alvarez G."/>
        </authorList>
    </citation>
    <scope>NUCLEOTIDE SEQUENCE [LARGE SCALE GENOMIC DNA]</scope>
    <source>
        <strain evidence="6 7">CH87b_3T</strain>
    </source>
</reference>
<evidence type="ECO:0000313" key="6">
    <source>
        <dbReference type="EMBL" id="TYS86827.1"/>
    </source>
</evidence>
<evidence type="ECO:0000256" key="1">
    <source>
        <dbReference type="ARBA" id="ARBA00010638"/>
    </source>
</evidence>
<organism evidence="6 7">
    <name type="scientific">Rossellomorea aquimaris</name>
    <dbReference type="NCBI Taxonomy" id="189382"/>
    <lineage>
        <taxon>Bacteria</taxon>
        <taxon>Bacillati</taxon>
        <taxon>Bacillota</taxon>
        <taxon>Bacilli</taxon>
        <taxon>Bacillales</taxon>
        <taxon>Bacillaceae</taxon>
        <taxon>Rossellomorea</taxon>
    </lineage>
</organism>
<dbReference type="GO" id="GO:0009396">
    <property type="term" value="P:folic acid-containing compound biosynthetic process"/>
    <property type="evidence" value="ECO:0007669"/>
    <property type="project" value="TreeGrafter"/>
</dbReference>
<evidence type="ECO:0000256" key="5">
    <source>
        <dbReference type="RuleBase" id="RU361279"/>
    </source>
</evidence>
<comment type="similarity">
    <text evidence="1 5">Belongs to the 5-formyltetrahydrofolate cyclo-ligase family.</text>
</comment>
<evidence type="ECO:0000256" key="3">
    <source>
        <dbReference type="ARBA" id="ARBA00022840"/>
    </source>
</evidence>
<dbReference type="EC" id="6.3.3.2" evidence="5"/>
<evidence type="ECO:0000256" key="4">
    <source>
        <dbReference type="PIRSR" id="PIRSR006806-1"/>
    </source>
</evidence>
<gene>
    <name evidence="6" type="ORF">FZC85_07450</name>
</gene>
<keyword evidence="3 4" id="KW-0067">ATP-binding</keyword>
<feature type="binding site" evidence="4">
    <location>
        <position position="60"/>
    </location>
    <ligand>
        <name>substrate</name>
    </ligand>
</feature>
<sequence>MVWRDIVSKKELRNLQLQSLKLIDHIAFQQKCFRIEQLLFESPEWKKCKTVAVTISKPPEVNTWNIIKRGWEEGKTVVAPKCFPKNRELVFFELHDFHQLEQSYFDLYEPDPDKSTVLHNDAIELMIVPGLAYTDKGYRLGFGGGFYDRLLSSYSGLTMSLAFAEQMVDTLPIESFDIPVGMILTEKGRIDCD</sequence>
<dbReference type="GO" id="GO:0035999">
    <property type="term" value="P:tetrahydrofolate interconversion"/>
    <property type="evidence" value="ECO:0007669"/>
    <property type="project" value="TreeGrafter"/>
</dbReference>
<dbReference type="GO" id="GO:0005524">
    <property type="term" value="F:ATP binding"/>
    <property type="evidence" value="ECO:0007669"/>
    <property type="project" value="UniProtKB-KW"/>
</dbReference>
<keyword evidence="6" id="KW-0436">Ligase</keyword>
<dbReference type="SUPFAM" id="SSF100950">
    <property type="entry name" value="NagB/RpiA/CoA transferase-like"/>
    <property type="match status" value="1"/>
</dbReference>
<evidence type="ECO:0000256" key="2">
    <source>
        <dbReference type="ARBA" id="ARBA00022741"/>
    </source>
</evidence>
<keyword evidence="2 4" id="KW-0547">Nucleotide-binding</keyword>
<feature type="binding site" evidence="4">
    <location>
        <begin position="139"/>
        <end position="147"/>
    </location>
    <ligand>
        <name>ATP</name>
        <dbReference type="ChEBI" id="CHEBI:30616"/>
    </ligand>
</feature>
<dbReference type="AlphaFoldDB" id="A0A5D4UH05"/>
<dbReference type="GO" id="GO:0030272">
    <property type="term" value="F:5-formyltetrahydrofolate cyclo-ligase activity"/>
    <property type="evidence" value="ECO:0007669"/>
    <property type="project" value="UniProtKB-EC"/>
</dbReference>
<feature type="binding site" evidence="4">
    <location>
        <position position="55"/>
    </location>
    <ligand>
        <name>substrate</name>
    </ligand>
</feature>
<protein>
    <recommendedName>
        <fullName evidence="5">5-formyltetrahydrofolate cyclo-ligase</fullName>
        <ecNumber evidence="5">6.3.3.2</ecNumber>
    </recommendedName>
</protein>
<proteinExistence type="inferred from homology"/>
<dbReference type="Pfam" id="PF01812">
    <property type="entry name" value="5-FTHF_cyc-lig"/>
    <property type="match status" value="1"/>
</dbReference>
<dbReference type="Proteomes" id="UP000324269">
    <property type="component" value="Unassembled WGS sequence"/>
</dbReference>
<dbReference type="PANTHER" id="PTHR23407:SF1">
    <property type="entry name" value="5-FORMYLTETRAHYDROFOLATE CYCLO-LIGASE"/>
    <property type="match status" value="1"/>
</dbReference>
<feature type="binding site" evidence="4">
    <location>
        <begin position="9"/>
        <end position="13"/>
    </location>
    <ligand>
        <name>ATP</name>
        <dbReference type="ChEBI" id="CHEBI:30616"/>
    </ligand>
</feature>
<dbReference type="InterPro" id="IPR002698">
    <property type="entry name" value="FTHF_cligase"/>
</dbReference>
<dbReference type="InterPro" id="IPR037171">
    <property type="entry name" value="NagB/RpiA_transferase-like"/>
</dbReference>
<comment type="cofactor">
    <cofactor evidence="5">
        <name>Mg(2+)</name>
        <dbReference type="ChEBI" id="CHEBI:18420"/>
    </cofactor>
</comment>
<dbReference type="InterPro" id="IPR024185">
    <property type="entry name" value="FTHF_cligase-like_sf"/>
</dbReference>
<keyword evidence="5" id="KW-0479">Metal-binding</keyword>
<dbReference type="EMBL" id="VTEZ01000002">
    <property type="protein sequence ID" value="TYS86827.1"/>
    <property type="molecule type" value="Genomic_DNA"/>
</dbReference>
<keyword evidence="5" id="KW-0460">Magnesium</keyword>
<comment type="caution">
    <text evidence="6">The sequence shown here is derived from an EMBL/GenBank/DDBJ whole genome shotgun (WGS) entry which is preliminary data.</text>
</comment>
<dbReference type="NCBIfam" id="TIGR02727">
    <property type="entry name" value="MTHFS_bact"/>
    <property type="match status" value="1"/>
</dbReference>
<dbReference type="GO" id="GO:0046872">
    <property type="term" value="F:metal ion binding"/>
    <property type="evidence" value="ECO:0007669"/>
    <property type="project" value="UniProtKB-KW"/>
</dbReference>
<name>A0A5D4UH05_9BACI</name>
<dbReference type="PANTHER" id="PTHR23407">
    <property type="entry name" value="ATPASE INHIBITOR/5-FORMYLTETRAHYDROFOLATE CYCLO-LIGASE"/>
    <property type="match status" value="1"/>
</dbReference>
<comment type="catalytic activity">
    <reaction evidence="5">
        <text>(6S)-5-formyl-5,6,7,8-tetrahydrofolate + ATP = (6R)-5,10-methenyltetrahydrofolate + ADP + phosphate</text>
        <dbReference type="Rhea" id="RHEA:10488"/>
        <dbReference type="ChEBI" id="CHEBI:30616"/>
        <dbReference type="ChEBI" id="CHEBI:43474"/>
        <dbReference type="ChEBI" id="CHEBI:57455"/>
        <dbReference type="ChEBI" id="CHEBI:57457"/>
        <dbReference type="ChEBI" id="CHEBI:456216"/>
        <dbReference type="EC" id="6.3.3.2"/>
    </reaction>
</comment>